<name>A0A7S4AQN8_9STRA</name>
<proteinExistence type="predicted"/>
<feature type="compositionally biased region" description="Low complexity" evidence="1">
    <location>
        <begin position="101"/>
        <end position="129"/>
    </location>
</feature>
<protein>
    <submittedName>
        <fullName evidence="2">Uncharacterized protein</fullName>
    </submittedName>
</protein>
<dbReference type="EMBL" id="HBIX01023222">
    <property type="protein sequence ID" value="CAE0723343.1"/>
    <property type="molecule type" value="Transcribed_RNA"/>
</dbReference>
<gene>
    <name evidence="2" type="ORF">PAUS00366_LOCUS16099</name>
</gene>
<sequence length="171" mass="17502">MSSAAQAFEQRSAAAVAQVVANLDNGTSVSDVVAPSSSPPVAGAAGRLDFRAAQIEKDAKLAEDLQREEYRQEEVRVERHRQRRAAAAAEQNASWADWFMGTAPSTSPISSTTGAASNSTGPQSSASSAAGGGARVAQPSGSIFACVAQSIGSVMTPPHTQVRGVDSSSLL</sequence>
<evidence type="ECO:0000313" key="2">
    <source>
        <dbReference type="EMBL" id="CAE0723343.1"/>
    </source>
</evidence>
<feature type="region of interest" description="Disordered" evidence="1">
    <location>
        <begin position="84"/>
        <end position="137"/>
    </location>
</feature>
<reference evidence="2" key="1">
    <citation type="submission" date="2021-01" db="EMBL/GenBank/DDBJ databases">
        <authorList>
            <person name="Corre E."/>
            <person name="Pelletier E."/>
            <person name="Niang G."/>
            <person name="Scheremetjew M."/>
            <person name="Finn R."/>
            <person name="Kale V."/>
            <person name="Holt S."/>
            <person name="Cochrane G."/>
            <person name="Meng A."/>
            <person name="Brown T."/>
            <person name="Cohen L."/>
        </authorList>
    </citation>
    <scope>NUCLEOTIDE SEQUENCE</scope>
    <source>
        <strain evidence="2">10249 10 AB</strain>
    </source>
</reference>
<evidence type="ECO:0000256" key="1">
    <source>
        <dbReference type="SAM" id="MobiDB-lite"/>
    </source>
</evidence>
<organism evidence="2">
    <name type="scientific">Pseudo-nitzschia australis</name>
    <dbReference type="NCBI Taxonomy" id="44445"/>
    <lineage>
        <taxon>Eukaryota</taxon>
        <taxon>Sar</taxon>
        <taxon>Stramenopiles</taxon>
        <taxon>Ochrophyta</taxon>
        <taxon>Bacillariophyta</taxon>
        <taxon>Bacillariophyceae</taxon>
        <taxon>Bacillariophycidae</taxon>
        <taxon>Bacillariales</taxon>
        <taxon>Bacillariaceae</taxon>
        <taxon>Pseudo-nitzschia</taxon>
    </lineage>
</organism>
<accession>A0A7S4AQN8</accession>
<dbReference type="AlphaFoldDB" id="A0A7S4AQN8"/>